<dbReference type="RefSeq" id="WP_125227680.1">
    <property type="nucleotide sequence ID" value="NZ_RQYT01000011.1"/>
</dbReference>
<gene>
    <name evidence="2" type="ORF">EII35_06645</name>
</gene>
<proteinExistence type="predicted"/>
<reference evidence="2 3" key="1">
    <citation type="submission" date="2018-11" db="EMBL/GenBank/DDBJ databases">
        <title>Genomes From Bacteria Associated with the Canine Oral Cavity: a Test Case for Automated Genome-Based Taxonomic Assignment.</title>
        <authorList>
            <person name="Coil D.A."/>
            <person name="Jospin G."/>
            <person name="Darling A.E."/>
            <person name="Wallis C."/>
            <person name="Davis I.J."/>
            <person name="Harris S."/>
            <person name="Eisen J.A."/>
            <person name="Holcombe L.J."/>
            <person name="O'Flynn C."/>
        </authorList>
    </citation>
    <scope>NUCLEOTIDE SEQUENCE [LARGE SCALE GENOMIC DNA]</scope>
    <source>
        <strain evidence="2 3">OH2822_COT-296</strain>
    </source>
</reference>
<dbReference type="Proteomes" id="UP000280935">
    <property type="component" value="Unassembled WGS sequence"/>
</dbReference>
<dbReference type="OrthoDB" id="3726022at2"/>
<organism evidence="2 3">
    <name type="scientific">Arachnia propionica</name>
    <dbReference type="NCBI Taxonomy" id="1750"/>
    <lineage>
        <taxon>Bacteria</taxon>
        <taxon>Bacillati</taxon>
        <taxon>Actinomycetota</taxon>
        <taxon>Actinomycetes</taxon>
        <taxon>Propionibacteriales</taxon>
        <taxon>Propionibacteriaceae</taxon>
        <taxon>Arachnia</taxon>
    </lineage>
</organism>
<feature type="region of interest" description="Disordered" evidence="1">
    <location>
        <begin position="19"/>
        <end position="43"/>
    </location>
</feature>
<dbReference type="EMBL" id="RQYT01000011">
    <property type="protein sequence ID" value="RRD49830.1"/>
    <property type="molecule type" value="Genomic_DNA"/>
</dbReference>
<accession>A0A3P1WWP4</accession>
<evidence type="ECO:0000256" key="1">
    <source>
        <dbReference type="SAM" id="MobiDB-lite"/>
    </source>
</evidence>
<protein>
    <submittedName>
        <fullName evidence="2">Uncharacterized protein</fullName>
    </submittedName>
</protein>
<evidence type="ECO:0000313" key="2">
    <source>
        <dbReference type="EMBL" id="RRD49830.1"/>
    </source>
</evidence>
<sequence>MITWFADLVRFARTGFGLRNGRPEGAPPRAPRRRHRLGRGDLSETPSMLNQLAWRLEYQVAGLDALNGLDAPVILACNEQGVLDWRVLKAALPPRLRATMRRPNQALGRQRSAVVFSEPSDIDGAVGEFSTVPAELANLHNVPVVPVALVGTYHLKEVLRLALKRRPKVSVRFGAPIYVRGQSIDEATAELQAAVGALFHRNDVSWWSLQQRRPLTAEEPLMPRWRRRWQQTAPRPGHGPGIWRSP</sequence>
<evidence type="ECO:0000313" key="3">
    <source>
        <dbReference type="Proteomes" id="UP000280935"/>
    </source>
</evidence>
<name>A0A3P1WWP4_9ACTN</name>
<comment type="caution">
    <text evidence="2">The sequence shown here is derived from an EMBL/GenBank/DDBJ whole genome shotgun (WGS) entry which is preliminary data.</text>
</comment>
<dbReference type="SUPFAM" id="SSF69593">
    <property type="entry name" value="Glycerol-3-phosphate (1)-acyltransferase"/>
    <property type="match status" value="1"/>
</dbReference>
<dbReference type="AlphaFoldDB" id="A0A3P1WWP4"/>